<dbReference type="InterPro" id="IPR029069">
    <property type="entry name" value="HotDog_dom_sf"/>
</dbReference>
<evidence type="ECO:0000313" key="26">
    <source>
        <dbReference type="Proteomes" id="UP000645217"/>
    </source>
</evidence>
<sequence>MMPDLAPPQESDGEARLAALAVLAQHARDLTDAVALTDVPERELRAVTAELAALTDRLGAARRTAPAQPDIGPDGRFRHLGNAVVGDTNPHALPLVIERRPEGGVRAGITFRPVHEGPPGLVHGGVSAMILDHLLGEAVAASGRAAMTGTLSLRYRKPIPYGTPVVGTAAVGRTEGRKTWVDGMIALPDGTPLVEATGLFITPSQWAEVVLGG</sequence>
<evidence type="ECO:0000256" key="16">
    <source>
        <dbReference type="ARBA" id="ARBA00038848"/>
    </source>
</evidence>
<comment type="caution">
    <text evidence="25">The sequence shown here is derived from an EMBL/GenBank/DDBJ whole genome shotgun (WGS) entry which is preliminary data.</text>
</comment>
<reference evidence="25" key="2">
    <citation type="submission" date="2020-09" db="EMBL/GenBank/DDBJ databases">
        <authorList>
            <person name="Sun Q."/>
            <person name="Ohkuma M."/>
        </authorList>
    </citation>
    <scope>NUCLEOTIDE SEQUENCE</scope>
    <source>
        <strain evidence="25">JCM 13064</strain>
    </source>
</reference>
<dbReference type="PANTHER" id="PTHR12418">
    <property type="entry name" value="ACYL-COENZYME A THIOESTERASE THEM4"/>
    <property type="match status" value="1"/>
</dbReference>
<evidence type="ECO:0000256" key="1">
    <source>
        <dbReference type="ARBA" id="ARBA00004170"/>
    </source>
</evidence>
<organism evidence="25 26">
    <name type="scientific">Sphaerisporangium melleum</name>
    <dbReference type="NCBI Taxonomy" id="321316"/>
    <lineage>
        <taxon>Bacteria</taxon>
        <taxon>Bacillati</taxon>
        <taxon>Actinomycetota</taxon>
        <taxon>Actinomycetes</taxon>
        <taxon>Streptosporangiales</taxon>
        <taxon>Streptosporangiaceae</taxon>
        <taxon>Sphaerisporangium</taxon>
    </lineage>
</organism>
<evidence type="ECO:0000256" key="5">
    <source>
        <dbReference type="ARBA" id="ARBA00022490"/>
    </source>
</evidence>
<dbReference type="GO" id="GO:0016020">
    <property type="term" value="C:membrane"/>
    <property type="evidence" value="ECO:0007669"/>
    <property type="project" value="UniProtKB-SubCell"/>
</dbReference>
<keyword evidence="7" id="KW-0378">Hydrolase</keyword>
<evidence type="ECO:0000256" key="11">
    <source>
        <dbReference type="ARBA" id="ARBA00023136"/>
    </source>
</evidence>
<keyword evidence="12" id="KW-0966">Cell projection</keyword>
<dbReference type="AlphaFoldDB" id="A0A917R154"/>
<evidence type="ECO:0000256" key="3">
    <source>
        <dbReference type="ARBA" id="ARBA00004632"/>
    </source>
</evidence>
<keyword evidence="10" id="KW-0443">Lipid metabolism</keyword>
<keyword evidence="6" id="KW-0053">Apoptosis</keyword>
<evidence type="ECO:0000256" key="9">
    <source>
        <dbReference type="ARBA" id="ARBA00022946"/>
    </source>
</evidence>
<dbReference type="Gene3D" id="3.10.129.10">
    <property type="entry name" value="Hotdog Thioesterase"/>
    <property type="match status" value="1"/>
</dbReference>
<evidence type="ECO:0000256" key="6">
    <source>
        <dbReference type="ARBA" id="ARBA00022703"/>
    </source>
</evidence>
<comment type="subcellular location">
    <subcellularLocation>
        <location evidence="3">Cell projection</location>
        <location evidence="3">Ruffle membrane</location>
    </subcellularLocation>
    <subcellularLocation>
        <location evidence="2">Cytoplasm</location>
    </subcellularLocation>
    <subcellularLocation>
        <location evidence="1">Membrane</location>
        <topology evidence="1">Peripheral membrane protein</topology>
    </subcellularLocation>
</comment>
<evidence type="ECO:0000256" key="21">
    <source>
        <dbReference type="ARBA" id="ARBA00047969"/>
    </source>
</evidence>
<evidence type="ECO:0000256" key="2">
    <source>
        <dbReference type="ARBA" id="ARBA00004496"/>
    </source>
</evidence>
<protein>
    <recommendedName>
        <fullName evidence="17">Acyl-coenzyme A thioesterase THEM4</fullName>
        <ecNumber evidence="16">3.1.2.2</ecNumber>
    </recommendedName>
    <alternativeName>
        <fullName evidence="18">Thioesterase superfamily member 4</fullName>
    </alternativeName>
</protein>
<dbReference type="SUPFAM" id="SSF54637">
    <property type="entry name" value="Thioesterase/thiol ester dehydrase-isomerase"/>
    <property type="match status" value="1"/>
</dbReference>
<name>A0A917R154_9ACTN</name>
<proteinExistence type="inferred from homology"/>
<dbReference type="EMBL" id="BMNT01000013">
    <property type="protein sequence ID" value="GGK83766.1"/>
    <property type="molecule type" value="Genomic_DNA"/>
</dbReference>
<feature type="domain" description="Thioesterase" evidence="24">
    <location>
        <begin position="120"/>
        <end position="179"/>
    </location>
</feature>
<dbReference type="GO" id="GO:0016787">
    <property type="term" value="F:hydrolase activity"/>
    <property type="evidence" value="ECO:0007669"/>
    <property type="project" value="UniProtKB-KW"/>
</dbReference>
<evidence type="ECO:0000259" key="24">
    <source>
        <dbReference type="Pfam" id="PF03061"/>
    </source>
</evidence>
<comment type="catalytic activity">
    <reaction evidence="23">
        <text>tetradecanoyl-CoA + H2O = tetradecanoate + CoA + H(+)</text>
        <dbReference type="Rhea" id="RHEA:40119"/>
        <dbReference type="ChEBI" id="CHEBI:15377"/>
        <dbReference type="ChEBI" id="CHEBI:15378"/>
        <dbReference type="ChEBI" id="CHEBI:30807"/>
        <dbReference type="ChEBI" id="CHEBI:57287"/>
        <dbReference type="ChEBI" id="CHEBI:57385"/>
    </reaction>
    <physiologicalReaction direction="left-to-right" evidence="23">
        <dbReference type="Rhea" id="RHEA:40120"/>
    </physiologicalReaction>
</comment>
<evidence type="ECO:0000256" key="17">
    <source>
        <dbReference type="ARBA" id="ARBA00040123"/>
    </source>
</evidence>
<comment type="similarity">
    <text evidence="15">Belongs to the THEM4/THEM5 thioesterase family.</text>
</comment>
<dbReference type="InterPro" id="IPR006683">
    <property type="entry name" value="Thioestr_dom"/>
</dbReference>
<evidence type="ECO:0000256" key="4">
    <source>
        <dbReference type="ARBA" id="ARBA00022475"/>
    </source>
</evidence>
<evidence type="ECO:0000256" key="13">
    <source>
        <dbReference type="ARBA" id="ARBA00035852"/>
    </source>
</evidence>
<dbReference type="RefSeq" id="WP_189163396.1">
    <property type="nucleotide sequence ID" value="NZ_BMNT01000013.1"/>
</dbReference>
<evidence type="ECO:0000256" key="10">
    <source>
        <dbReference type="ARBA" id="ARBA00023098"/>
    </source>
</evidence>
<dbReference type="EC" id="3.1.2.2" evidence="16"/>
<comment type="catalytic activity">
    <reaction evidence="13">
        <text>(5Z,8Z,11Z,14Z)-eicosatetraenoyl-CoA + H2O = (5Z,8Z,11Z,14Z)-eicosatetraenoate + CoA + H(+)</text>
        <dbReference type="Rhea" id="RHEA:40151"/>
        <dbReference type="ChEBI" id="CHEBI:15377"/>
        <dbReference type="ChEBI" id="CHEBI:15378"/>
        <dbReference type="ChEBI" id="CHEBI:32395"/>
        <dbReference type="ChEBI" id="CHEBI:57287"/>
        <dbReference type="ChEBI" id="CHEBI:57368"/>
    </reaction>
    <physiologicalReaction direction="left-to-right" evidence="13">
        <dbReference type="Rhea" id="RHEA:40152"/>
    </physiologicalReaction>
</comment>
<evidence type="ECO:0000256" key="8">
    <source>
        <dbReference type="ARBA" id="ARBA00022832"/>
    </source>
</evidence>
<comment type="catalytic activity">
    <reaction evidence="19">
        <text>octanoyl-CoA + H2O = octanoate + CoA + H(+)</text>
        <dbReference type="Rhea" id="RHEA:30143"/>
        <dbReference type="ChEBI" id="CHEBI:15377"/>
        <dbReference type="ChEBI" id="CHEBI:15378"/>
        <dbReference type="ChEBI" id="CHEBI:25646"/>
        <dbReference type="ChEBI" id="CHEBI:57287"/>
        <dbReference type="ChEBI" id="CHEBI:57386"/>
    </reaction>
    <physiologicalReaction direction="left-to-right" evidence="19">
        <dbReference type="Rhea" id="RHEA:30144"/>
    </physiologicalReaction>
</comment>
<evidence type="ECO:0000256" key="7">
    <source>
        <dbReference type="ARBA" id="ARBA00022801"/>
    </source>
</evidence>
<keyword evidence="4" id="KW-1003">Cell membrane</keyword>
<comment type="catalytic activity">
    <reaction evidence="14">
        <text>(9Z)-octadecenoyl-CoA + H2O = (9Z)-octadecenoate + CoA + H(+)</text>
        <dbReference type="Rhea" id="RHEA:40139"/>
        <dbReference type="ChEBI" id="CHEBI:15377"/>
        <dbReference type="ChEBI" id="CHEBI:15378"/>
        <dbReference type="ChEBI" id="CHEBI:30823"/>
        <dbReference type="ChEBI" id="CHEBI:57287"/>
        <dbReference type="ChEBI" id="CHEBI:57387"/>
    </reaction>
    <physiologicalReaction direction="left-to-right" evidence="14">
        <dbReference type="Rhea" id="RHEA:40140"/>
    </physiologicalReaction>
</comment>
<reference evidence="25" key="1">
    <citation type="journal article" date="2014" name="Int. J. Syst. Evol. Microbiol.">
        <title>Complete genome sequence of Corynebacterium casei LMG S-19264T (=DSM 44701T), isolated from a smear-ripened cheese.</title>
        <authorList>
            <consortium name="US DOE Joint Genome Institute (JGI-PGF)"/>
            <person name="Walter F."/>
            <person name="Albersmeier A."/>
            <person name="Kalinowski J."/>
            <person name="Ruckert C."/>
        </authorList>
    </citation>
    <scope>NUCLEOTIDE SEQUENCE</scope>
    <source>
        <strain evidence="25">JCM 13064</strain>
    </source>
</reference>
<evidence type="ECO:0000256" key="19">
    <source>
        <dbReference type="ARBA" id="ARBA00047588"/>
    </source>
</evidence>
<dbReference type="Pfam" id="PF03061">
    <property type="entry name" value="4HBT"/>
    <property type="match status" value="1"/>
</dbReference>
<evidence type="ECO:0000256" key="20">
    <source>
        <dbReference type="ARBA" id="ARBA00047734"/>
    </source>
</evidence>
<evidence type="ECO:0000256" key="22">
    <source>
        <dbReference type="ARBA" id="ARBA00048074"/>
    </source>
</evidence>
<keyword evidence="26" id="KW-1185">Reference proteome</keyword>
<comment type="catalytic activity">
    <reaction evidence="20">
        <text>hexadecanoyl-CoA + H2O = hexadecanoate + CoA + H(+)</text>
        <dbReference type="Rhea" id="RHEA:16645"/>
        <dbReference type="ChEBI" id="CHEBI:7896"/>
        <dbReference type="ChEBI" id="CHEBI:15377"/>
        <dbReference type="ChEBI" id="CHEBI:15378"/>
        <dbReference type="ChEBI" id="CHEBI:57287"/>
        <dbReference type="ChEBI" id="CHEBI:57379"/>
        <dbReference type="EC" id="3.1.2.2"/>
    </reaction>
    <physiologicalReaction direction="left-to-right" evidence="20">
        <dbReference type="Rhea" id="RHEA:16646"/>
    </physiologicalReaction>
</comment>
<evidence type="ECO:0000256" key="14">
    <source>
        <dbReference type="ARBA" id="ARBA00037002"/>
    </source>
</evidence>
<keyword evidence="8" id="KW-0276">Fatty acid metabolism</keyword>
<evidence type="ECO:0000256" key="18">
    <source>
        <dbReference type="ARBA" id="ARBA00043210"/>
    </source>
</evidence>
<dbReference type="GO" id="GO:0005737">
    <property type="term" value="C:cytoplasm"/>
    <property type="evidence" value="ECO:0007669"/>
    <property type="project" value="UniProtKB-SubCell"/>
</dbReference>
<dbReference type="PANTHER" id="PTHR12418:SF19">
    <property type="entry name" value="ACYL-COENZYME A THIOESTERASE THEM4"/>
    <property type="match status" value="1"/>
</dbReference>
<accession>A0A917R154</accession>
<dbReference type="GO" id="GO:0006631">
    <property type="term" value="P:fatty acid metabolic process"/>
    <property type="evidence" value="ECO:0007669"/>
    <property type="project" value="UniProtKB-KW"/>
</dbReference>
<gene>
    <name evidence="25" type="ORF">GCM10007964_27810</name>
</gene>
<keyword evidence="5" id="KW-0963">Cytoplasm</keyword>
<evidence type="ECO:0000256" key="12">
    <source>
        <dbReference type="ARBA" id="ARBA00023273"/>
    </source>
</evidence>
<comment type="catalytic activity">
    <reaction evidence="21">
        <text>decanoyl-CoA + H2O = decanoate + CoA + H(+)</text>
        <dbReference type="Rhea" id="RHEA:40059"/>
        <dbReference type="ChEBI" id="CHEBI:15377"/>
        <dbReference type="ChEBI" id="CHEBI:15378"/>
        <dbReference type="ChEBI" id="CHEBI:27689"/>
        <dbReference type="ChEBI" id="CHEBI:57287"/>
        <dbReference type="ChEBI" id="CHEBI:61430"/>
    </reaction>
    <physiologicalReaction direction="left-to-right" evidence="21">
        <dbReference type="Rhea" id="RHEA:40060"/>
    </physiologicalReaction>
</comment>
<evidence type="ECO:0000256" key="23">
    <source>
        <dbReference type="ARBA" id="ARBA00048180"/>
    </source>
</evidence>
<keyword evidence="9" id="KW-0809">Transit peptide</keyword>
<dbReference type="CDD" id="cd03443">
    <property type="entry name" value="PaaI_thioesterase"/>
    <property type="match status" value="1"/>
</dbReference>
<comment type="catalytic activity">
    <reaction evidence="22">
        <text>dodecanoyl-CoA + H2O = dodecanoate + CoA + H(+)</text>
        <dbReference type="Rhea" id="RHEA:30135"/>
        <dbReference type="ChEBI" id="CHEBI:15377"/>
        <dbReference type="ChEBI" id="CHEBI:15378"/>
        <dbReference type="ChEBI" id="CHEBI:18262"/>
        <dbReference type="ChEBI" id="CHEBI:57287"/>
        <dbReference type="ChEBI" id="CHEBI:57375"/>
    </reaction>
    <physiologicalReaction direction="left-to-right" evidence="22">
        <dbReference type="Rhea" id="RHEA:30136"/>
    </physiologicalReaction>
</comment>
<keyword evidence="11" id="KW-0472">Membrane</keyword>
<dbReference type="InterPro" id="IPR052365">
    <property type="entry name" value="THEM4/THEM5_acyl-CoA_thioest"/>
</dbReference>
<dbReference type="Proteomes" id="UP000645217">
    <property type="component" value="Unassembled WGS sequence"/>
</dbReference>
<evidence type="ECO:0000256" key="15">
    <source>
        <dbReference type="ARBA" id="ARBA00038456"/>
    </source>
</evidence>
<evidence type="ECO:0000313" key="25">
    <source>
        <dbReference type="EMBL" id="GGK83766.1"/>
    </source>
</evidence>